<keyword evidence="5" id="KW-1185">Reference proteome</keyword>
<evidence type="ECO:0000313" key="5">
    <source>
        <dbReference type="Proteomes" id="UP001236507"/>
    </source>
</evidence>
<evidence type="ECO:0000256" key="1">
    <source>
        <dbReference type="ARBA" id="ARBA00001913"/>
    </source>
</evidence>
<gene>
    <name evidence="4" type="ORF">QM524_07870</name>
</gene>
<evidence type="ECO:0000256" key="2">
    <source>
        <dbReference type="ARBA" id="ARBA00011245"/>
    </source>
</evidence>
<keyword evidence="3" id="KW-0106">Calcium</keyword>
<dbReference type="InterPro" id="IPR014718">
    <property type="entry name" value="GH-type_carb-bd"/>
</dbReference>
<proteinExistence type="predicted"/>
<dbReference type="Pfam" id="PF01263">
    <property type="entry name" value="Aldose_epim"/>
    <property type="match status" value="1"/>
</dbReference>
<dbReference type="SUPFAM" id="SSF74650">
    <property type="entry name" value="Galactose mutarotase-like"/>
    <property type="match status" value="1"/>
</dbReference>
<organism evidence="4 5">
    <name type="scientific">Flectobacillus roseus</name>
    <dbReference type="NCBI Taxonomy" id="502259"/>
    <lineage>
        <taxon>Bacteria</taxon>
        <taxon>Pseudomonadati</taxon>
        <taxon>Bacteroidota</taxon>
        <taxon>Cytophagia</taxon>
        <taxon>Cytophagales</taxon>
        <taxon>Flectobacillaceae</taxon>
        <taxon>Flectobacillus</taxon>
    </lineage>
</organism>
<name>A0ABT6Y6C7_9BACT</name>
<comment type="cofactor">
    <cofactor evidence="1">
        <name>Ca(2+)</name>
        <dbReference type="ChEBI" id="CHEBI:29108"/>
    </cofactor>
</comment>
<dbReference type="EMBL" id="JASHIF010000007">
    <property type="protein sequence ID" value="MDI9859120.1"/>
    <property type="molecule type" value="Genomic_DNA"/>
</dbReference>
<protein>
    <submittedName>
        <fullName evidence="4">Aldose 1-epimerase</fullName>
    </submittedName>
</protein>
<accession>A0ABT6Y6C7</accession>
<dbReference type="Proteomes" id="UP001236507">
    <property type="component" value="Unassembled WGS sequence"/>
</dbReference>
<dbReference type="Gene3D" id="2.70.98.10">
    <property type="match status" value="1"/>
</dbReference>
<reference evidence="4 5" key="1">
    <citation type="submission" date="2023-05" db="EMBL/GenBank/DDBJ databases">
        <title>Novel species of genus Flectobacillus isolated from stream in China.</title>
        <authorList>
            <person name="Lu H."/>
        </authorList>
    </citation>
    <scope>NUCLEOTIDE SEQUENCE [LARGE SCALE GENOMIC DNA]</scope>
    <source>
        <strain evidence="4 5">KCTC 42575</strain>
    </source>
</reference>
<dbReference type="InterPro" id="IPR011013">
    <property type="entry name" value="Gal_mutarotase_sf_dom"/>
</dbReference>
<evidence type="ECO:0000313" key="4">
    <source>
        <dbReference type="EMBL" id="MDI9859120.1"/>
    </source>
</evidence>
<comment type="caution">
    <text evidence="4">The sequence shown here is derived from an EMBL/GenBank/DDBJ whole genome shotgun (WGS) entry which is preliminary data.</text>
</comment>
<evidence type="ECO:0000256" key="3">
    <source>
        <dbReference type="ARBA" id="ARBA00022837"/>
    </source>
</evidence>
<dbReference type="RefSeq" id="WP_283344144.1">
    <property type="nucleotide sequence ID" value="NZ_JASHIF010000007.1"/>
</dbReference>
<dbReference type="CDD" id="cd01081">
    <property type="entry name" value="Aldose_epim"/>
    <property type="match status" value="1"/>
</dbReference>
<dbReference type="InterPro" id="IPR008183">
    <property type="entry name" value="Aldose_1/G6P_1-epimerase"/>
</dbReference>
<sequence>MKITQSTFGLFNEYVLQNPSTNEAVHILPELGGIIHQLVLKTETGLHKIINCGNTPEELLSSLLSYPSTHLFPWGNRVKSGQYEFEGISYQLPLNEVGLKNALHGFVYTSPFKVYETTESETEAVLTLEYLYKGGYVGYPFPFQLLIKHTLNTKGLTLSYTINNIGAGNLPVSLGWHPYFSIEGETKNDWTVSFPSTHQYLLDDQMCPVDRTPKHYAEGFNLDGQVLDAVFAVEKQEIVEVVLQSNKQDLSIKVWQQAGEQQFNYSVVYTPPTGDRIAIEPMTAPTNALNSKENLLIISAGESYTVECGVMVF</sequence>
<comment type="subunit">
    <text evidence="2">Monomer.</text>
</comment>